<dbReference type="EMBL" id="ADJN01000015">
    <property type="protein sequence ID" value="EFD05652.1"/>
    <property type="molecule type" value="Genomic_DNA"/>
</dbReference>
<name>D3MQD7_9FIRM</name>
<organism evidence="1 2">
    <name type="scientific">Peptostreptococcus anaerobius 653-L</name>
    <dbReference type="NCBI Taxonomy" id="596329"/>
    <lineage>
        <taxon>Bacteria</taxon>
        <taxon>Bacillati</taxon>
        <taxon>Bacillota</taxon>
        <taxon>Clostridia</taxon>
        <taxon>Peptostreptococcales</taxon>
        <taxon>Peptostreptococcaceae</taxon>
        <taxon>Peptostreptococcus</taxon>
    </lineage>
</organism>
<evidence type="ECO:0000313" key="2">
    <source>
        <dbReference type="Proteomes" id="UP000004206"/>
    </source>
</evidence>
<protein>
    <submittedName>
        <fullName evidence="1">Uncharacterized protein</fullName>
    </submittedName>
</protein>
<sequence length="58" mass="6923">MILLSKNRKVFTSEKDLINQVAKHERRYNSTAKTSLKFKSPDEVVEEYFKNTSCYYEN</sequence>
<evidence type="ECO:0000313" key="1">
    <source>
        <dbReference type="EMBL" id="EFD05652.1"/>
    </source>
</evidence>
<reference evidence="1 2" key="1">
    <citation type="submission" date="2010-01" db="EMBL/GenBank/DDBJ databases">
        <authorList>
            <person name="Dodson R."/>
            <person name="Madupu R."/>
            <person name="Durkin A.S."/>
            <person name="Torralba M."/>
            <person name="Methe B."/>
            <person name="Sutton G.G."/>
            <person name="Strausberg R.L."/>
            <person name="Nelson K.E."/>
        </authorList>
    </citation>
    <scope>NUCLEOTIDE SEQUENCE [LARGE SCALE GENOMIC DNA]</scope>
    <source>
        <strain evidence="1 2">653-L</strain>
    </source>
</reference>
<gene>
    <name evidence="1" type="ORF">HMPREF0631_1552</name>
</gene>
<dbReference type="AlphaFoldDB" id="D3MQD7"/>
<dbReference type="Proteomes" id="UP000004206">
    <property type="component" value="Unassembled WGS sequence"/>
</dbReference>
<keyword evidence="2" id="KW-1185">Reference proteome</keyword>
<accession>D3MQD7</accession>
<comment type="caution">
    <text evidence="1">The sequence shown here is derived from an EMBL/GenBank/DDBJ whole genome shotgun (WGS) entry which is preliminary data.</text>
</comment>
<proteinExistence type="predicted"/>